<evidence type="ECO:0000313" key="5">
    <source>
        <dbReference type="Proteomes" id="UP000747110"/>
    </source>
</evidence>
<dbReference type="InterPro" id="IPR057731">
    <property type="entry name" value="STIL_N"/>
</dbReference>
<evidence type="ECO:0000256" key="1">
    <source>
        <dbReference type="SAM" id="MobiDB-lite"/>
    </source>
</evidence>
<feature type="compositionally biased region" description="Low complexity" evidence="1">
    <location>
        <begin position="1245"/>
        <end position="1254"/>
    </location>
</feature>
<dbReference type="InterPro" id="IPR026123">
    <property type="entry name" value="STIL"/>
</dbReference>
<dbReference type="Proteomes" id="UP000722791">
    <property type="component" value="Unassembled WGS sequence"/>
</dbReference>
<dbReference type="PANTHER" id="PTHR15128:SF0">
    <property type="entry name" value="SCL-INTERRUPTING LOCUS PROTEIN"/>
    <property type="match status" value="1"/>
</dbReference>
<proteinExistence type="predicted"/>
<feature type="compositionally biased region" description="Low complexity" evidence="1">
    <location>
        <begin position="1072"/>
        <end position="1097"/>
    </location>
</feature>
<feature type="region of interest" description="Disordered" evidence="1">
    <location>
        <begin position="1536"/>
        <end position="1571"/>
    </location>
</feature>
<feature type="region of interest" description="Disordered" evidence="1">
    <location>
        <begin position="401"/>
        <end position="421"/>
    </location>
</feature>
<dbReference type="Proteomes" id="UP000747110">
    <property type="component" value="Unassembled WGS sequence"/>
</dbReference>
<dbReference type="EMBL" id="BNCP01000020">
    <property type="protein sequence ID" value="GIL80880.1"/>
    <property type="molecule type" value="Genomic_DNA"/>
</dbReference>
<feature type="compositionally biased region" description="Low complexity" evidence="1">
    <location>
        <begin position="1561"/>
        <end position="1571"/>
    </location>
</feature>
<feature type="compositionally biased region" description="Low complexity" evidence="1">
    <location>
        <begin position="1476"/>
        <end position="1490"/>
    </location>
</feature>
<evidence type="ECO:0000313" key="3">
    <source>
        <dbReference type="EMBL" id="GIL80880.1"/>
    </source>
</evidence>
<dbReference type="GO" id="GO:0007052">
    <property type="term" value="P:mitotic spindle organization"/>
    <property type="evidence" value="ECO:0007669"/>
    <property type="project" value="TreeGrafter"/>
</dbReference>
<protein>
    <recommendedName>
        <fullName evidence="2">STIL N-terminal domain-containing protein</fullName>
    </recommendedName>
</protein>
<evidence type="ECO:0000259" key="2">
    <source>
        <dbReference type="Pfam" id="PF15253"/>
    </source>
</evidence>
<name>A0A8J4CH36_9CHLO</name>
<feature type="region of interest" description="Disordered" evidence="1">
    <location>
        <begin position="1207"/>
        <end position="1285"/>
    </location>
</feature>
<comment type="caution">
    <text evidence="3">The sequence shown here is derived from an EMBL/GenBank/DDBJ whole genome shotgun (WGS) entry which is preliminary data.</text>
</comment>
<dbReference type="PANTHER" id="PTHR15128">
    <property type="entry name" value="TAL1 SCL INTERRUPTING LOCUS"/>
    <property type="match status" value="1"/>
</dbReference>
<dbReference type="GO" id="GO:0071539">
    <property type="term" value="P:protein localization to centrosome"/>
    <property type="evidence" value="ECO:0007669"/>
    <property type="project" value="TreeGrafter"/>
</dbReference>
<dbReference type="GO" id="GO:0007224">
    <property type="term" value="P:smoothened signaling pathway"/>
    <property type="evidence" value="ECO:0007669"/>
    <property type="project" value="TreeGrafter"/>
</dbReference>
<feature type="region of interest" description="Disordered" evidence="1">
    <location>
        <begin position="963"/>
        <end position="1030"/>
    </location>
</feature>
<feature type="compositionally biased region" description="Acidic residues" evidence="1">
    <location>
        <begin position="1668"/>
        <end position="1681"/>
    </location>
</feature>
<dbReference type="Pfam" id="PF15253">
    <property type="entry name" value="STIL_N"/>
    <property type="match status" value="1"/>
</dbReference>
<feature type="region of interest" description="Disordered" evidence="1">
    <location>
        <begin position="1042"/>
        <end position="1061"/>
    </location>
</feature>
<dbReference type="OrthoDB" id="76173at2759"/>
<feature type="compositionally biased region" description="Polar residues" evidence="1">
    <location>
        <begin position="410"/>
        <end position="421"/>
    </location>
</feature>
<feature type="compositionally biased region" description="Polar residues" evidence="1">
    <location>
        <begin position="806"/>
        <end position="820"/>
    </location>
</feature>
<gene>
    <name evidence="3" type="ORF">Vretifemale_9945</name>
    <name evidence="4" type="ORF">Vretimale_9373</name>
</gene>
<dbReference type="GO" id="GO:0031023">
    <property type="term" value="P:microtubule organizing center organization"/>
    <property type="evidence" value="ECO:0007669"/>
    <property type="project" value="TreeGrafter"/>
</dbReference>
<feature type="compositionally biased region" description="Basic and acidic residues" evidence="1">
    <location>
        <begin position="1017"/>
        <end position="1030"/>
    </location>
</feature>
<feature type="domain" description="STIL N-terminal" evidence="2">
    <location>
        <begin position="124"/>
        <end position="316"/>
    </location>
</feature>
<keyword evidence="5" id="KW-1185">Reference proteome</keyword>
<organism evidence="3 5">
    <name type="scientific">Volvox reticuliferus</name>
    <dbReference type="NCBI Taxonomy" id="1737510"/>
    <lineage>
        <taxon>Eukaryota</taxon>
        <taxon>Viridiplantae</taxon>
        <taxon>Chlorophyta</taxon>
        <taxon>core chlorophytes</taxon>
        <taxon>Chlorophyceae</taxon>
        <taxon>CS clade</taxon>
        <taxon>Chlamydomonadales</taxon>
        <taxon>Volvocaceae</taxon>
        <taxon>Volvox</taxon>
    </lineage>
</organism>
<sequence length="1694" mass="176604">MTMYRSAFFNKTTPKVSGATPVAPVVSDSIVAQAPLTLFANQPSSRALKFPSSRKFLWDRTPLGRVEVVELKDHLPSVNVPSDFHRRIGPDRTVIAIVTCPNGSRLHINLQSTSASQGTTHGSMVVPLAASAGGPSPDQLAFLLQNLQHGLDKRCAGRLTAGFALALALQASGTGGCAGDMTKSNVSTATLTVTLLLPAVALSLTPLYTKRLCDVQLAHTLSQQGGDAGVQTGYLTMDQARSLLPLAADDSNVYSVPLVGVWVRGVRGTDHPVVYAAALQFAYGSTLPDRAVQPDGAFLLLIFTGESPVARCYEARFTDPIAQPQPRPQGQDGRSDLFTTAIGPGNIDGAAVDSSGCCGFGGSGLRVLPYLAKAELAAQTAAPLELTPVLDSVTAVAAGAHLTLPPSNGPRGQTPQQSANADSAVLDAATTPRIGMGGLGLASRVHSVAGPGLTNRYDMHGIFQLRGSGSKLMTSPSKAMKIFCGDSGVAYTGVEAVSSGVGPRTTFPQGSSAQTSSLVGDIAAGPAGGTAMASGWNGGVLNGASGLGAILPWKTSSSGLVPAAGPTRDSPPMPRSSAVPTPFRTAPGASNGSTRAPALATVSARPVSEGGSHDDGGVSISTAPRDPRLQRRVTDAEAPGERSVSAAAPRGLDGRAWTPAPQCPGSLALAAGGDLPSLPAVRVSATIVPAELPAPSQKGVVNWRDSVSGIMATPAATSAKREGQIVAATPRQLHDVTARYAQLRKRLHTASVEVMQQQQQQQPPVMKPAAWTDGATAWAMPGVWGSDAGPAATLEPAAAKQLAHNPDSSVHRQGQQVSAASRGSTVSYGYDADAGASSSFTWCVQEANPRGGDAVNGRHAEVAANQSLDGWLHASAQAKLSGYDSAIQTSVEYLGTGADAAAVARHYSAAVPPMETGTKELRKSGGGHCNSGCDGWQQTAVSPSHPECFRSQITAELSSTAPLQRPASAGSYHSHTCSQPDLPQPPQQQRSTDQRQQPPRGDPIVVHGPDGRSTARMGHDHQRGPMAEPDCRVVGRHGVRAHGFPHSMRSQQSQPHHAAQELHSPNHRFAHQQLQQRPQQQAWQQTQQLLQSQQGLQHPDRHPEQEVPAGQVAPLDRRESMVLSAVQAESIDNDDLPMDTMLLKGEVLRLQMQVANLQQQLRSLTCPECQQRRQFTSGHERAVAHMASHPEEACRLAASAITSTEAIGQQQASLHSEMQDGKHENVAVASGADSTSISRSSRAWQQLQAQLPQLTESSGKRLPSGSHNSASCAAGTDTQHTTQPRVSLSCGIGNTVPDAVGAYVAGTAPNAMLNGGCVRQPSASVDATTTTAPNAGDRAERMSVVSEASDRGSVWSMASLQSSILSYRSCLSPSTSRISVDGSGLGSGFTDSGPIQSGDPASLRGDGGEPALERKGALQIRFGGNNCSDRCTVASQSRESEHLALTQMASEMPPHVQELSCVRKRANTAPGFEVSATTPAPTAVAAAPTAEGRAVDPARAAREFWDGHELASRQPSPFLAPPPCTANRMTADFLCSKPTTPWERSAGGRRNCGRRRPRQTSSNSGSDSDQSLLASDLDEAVMEARPSTAPSWATAAKAATNRVELCQAQTASTTCYNSNLNTVSSAGWSGYAHGATAPPPSPSPHVSAGGLRAAVSIGPVVRTKYIPLDDDSDSGDSESDGLLEQKYGIRRTEL</sequence>
<feature type="region of interest" description="Disordered" evidence="1">
    <location>
        <begin position="800"/>
        <end position="820"/>
    </location>
</feature>
<feature type="region of interest" description="Disordered" evidence="1">
    <location>
        <begin position="560"/>
        <end position="655"/>
    </location>
</feature>
<reference evidence="3" key="1">
    <citation type="journal article" date="2021" name="Proc. Natl. Acad. Sci. U.S.A.">
        <title>Three genomes in the algal genus Volvox reveal the fate of a haploid sex-determining region after a transition to homothallism.</title>
        <authorList>
            <person name="Yamamoto K."/>
            <person name="Hamaji T."/>
            <person name="Kawai-Toyooka H."/>
            <person name="Matsuzaki R."/>
            <person name="Takahashi F."/>
            <person name="Nishimura Y."/>
            <person name="Kawachi M."/>
            <person name="Noguchi H."/>
            <person name="Minakuchi Y."/>
            <person name="Umen J.G."/>
            <person name="Toyoda A."/>
            <person name="Nozaki H."/>
        </authorList>
    </citation>
    <scope>NUCLEOTIDE SEQUENCE</scope>
    <source>
        <strain evidence="4">NIES-3785</strain>
        <strain evidence="3">NIES-3786</strain>
    </source>
</reference>
<feature type="region of interest" description="Disordered" evidence="1">
    <location>
        <begin position="1378"/>
        <end position="1410"/>
    </location>
</feature>
<accession>A0A8J4CH36</accession>
<dbReference type="EMBL" id="BNCQ01000017">
    <property type="protein sequence ID" value="GIM04911.1"/>
    <property type="molecule type" value="Genomic_DNA"/>
</dbReference>
<feature type="compositionally biased region" description="Polar residues" evidence="1">
    <location>
        <begin position="1265"/>
        <end position="1285"/>
    </location>
</feature>
<feature type="region of interest" description="Disordered" evidence="1">
    <location>
        <begin position="1472"/>
        <end position="1495"/>
    </location>
</feature>
<evidence type="ECO:0000313" key="4">
    <source>
        <dbReference type="EMBL" id="GIM04911.1"/>
    </source>
</evidence>
<feature type="compositionally biased region" description="Low complexity" evidence="1">
    <location>
        <begin position="987"/>
        <end position="999"/>
    </location>
</feature>
<feature type="compositionally biased region" description="Polar residues" evidence="1">
    <location>
        <begin position="1207"/>
        <end position="1216"/>
    </location>
</feature>
<dbReference type="GO" id="GO:0005815">
    <property type="term" value="C:microtubule organizing center"/>
    <property type="evidence" value="ECO:0007669"/>
    <property type="project" value="TreeGrafter"/>
</dbReference>
<feature type="compositionally biased region" description="Basic and acidic residues" evidence="1">
    <location>
        <begin position="625"/>
        <end position="635"/>
    </location>
</feature>
<feature type="region of interest" description="Disordered" evidence="1">
    <location>
        <begin position="1665"/>
        <end position="1694"/>
    </location>
</feature>
<feature type="region of interest" description="Disordered" evidence="1">
    <location>
        <begin position="1071"/>
        <end position="1115"/>
    </location>
</feature>
<feature type="compositionally biased region" description="Polar residues" evidence="1">
    <location>
        <begin position="1232"/>
        <end position="1244"/>
    </location>
</feature>